<sequence length="101" mass="11917">MDVEKITTILLENDFVKISNKSRKFEQGSIIYSKKIEDNLFLLFVILKDKKPKDIHAFIARFDRFESIGVEEPGEIMFYLLISTNEDFHYFEKYLTVSNLG</sequence>
<protein>
    <submittedName>
        <fullName evidence="2">Uncharacterized protein</fullName>
    </submittedName>
</protein>
<dbReference type="RefSeq" id="WP_120213706.1">
    <property type="nucleotide sequence ID" value="NZ_BMCW01000004.1"/>
</dbReference>
<reference evidence="2 3" key="2">
    <citation type="submission" date="2018-09" db="EMBL/GenBank/DDBJ databases">
        <title>Genomic Encyclopedia of Archaeal and Bacterial Type Strains, Phase II (KMG-II): from individual species to whole genera.</title>
        <authorList>
            <person name="Goeker M."/>
        </authorList>
    </citation>
    <scope>NUCLEOTIDE SEQUENCE [LARGE SCALE GENOMIC DNA]</scope>
    <source>
        <strain evidence="2 3">DSM 27620</strain>
    </source>
</reference>
<name>A0A420D8L6_9FLAO</name>
<organism evidence="2 3">
    <name type="scientific">Epilithonimonas arachidiradicis</name>
    <dbReference type="NCBI Taxonomy" id="1617282"/>
    <lineage>
        <taxon>Bacteria</taxon>
        <taxon>Pseudomonadati</taxon>
        <taxon>Bacteroidota</taxon>
        <taxon>Flavobacteriia</taxon>
        <taxon>Flavobacteriales</taxon>
        <taxon>Weeksellaceae</taxon>
        <taxon>Chryseobacterium group</taxon>
        <taxon>Epilithonimonas</taxon>
    </lineage>
</organism>
<dbReference type="Proteomes" id="UP000658202">
    <property type="component" value="Unassembled WGS sequence"/>
</dbReference>
<evidence type="ECO:0000313" key="1">
    <source>
        <dbReference type="EMBL" id="GGG59086.1"/>
    </source>
</evidence>
<evidence type="ECO:0000313" key="2">
    <source>
        <dbReference type="EMBL" id="RKE87197.1"/>
    </source>
</evidence>
<evidence type="ECO:0000313" key="4">
    <source>
        <dbReference type="Proteomes" id="UP000658202"/>
    </source>
</evidence>
<gene>
    <name evidence="2" type="ORF">BXY58_2073</name>
    <name evidence="1" type="ORF">GCM10007332_20900</name>
</gene>
<dbReference type="EMBL" id="RAQH01000005">
    <property type="protein sequence ID" value="RKE87197.1"/>
    <property type="molecule type" value="Genomic_DNA"/>
</dbReference>
<dbReference type="Proteomes" id="UP000285906">
    <property type="component" value="Unassembled WGS sequence"/>
</dbReference>
<keyword evidence="4" id="KW-1185">Reference proteome</keyword>
<reference evidence="1" key="4">
    <citation type="submission" date="2024-05" db="EMBL/GenBank/DDBJ databases">
        <authorList>
            <person name="Sun Q."/>
            <person name="Sedlacek I."/>
        </authorList>
    </citation>
    <scope>NUCLEOTIDE SEQUENCE</scope>
    <source>
        <strain evidence="1">CCM 8490</strain>
    </source>
</reference>
<dbReference type="AlphaFoldDB" id="A0A420D8L6"/>
<reference evidence="4" key="3">
    <citation type="journal article" date="2019" name="Int. J. Syst. Evol. Microbiol.">
        <title>The Global Catalogue of Microorganisms (GCM) 10K type strain sequencing project: providing services to taxonomists for standard genome sequencing and annotation.</title>
        <authorList>
            <consortium name="The Broad Institute Genomics Platform"/>
            <consortium name="The Broad Institute Genome Sequencing Center for Infectious Disease"/>
            <person name="Wu L."/>
            <person name="Ma J."/>
        </authorList>
    </citation>
    <scope>NUCLEOTIDE SEQUENCE [LARGE SCALE GENOMIC DNA]</scope>
    <source>
        <strain evidence="4">CCM 8490</strain>
    </source>
</reference>
<reference evidence="1" key="1">
    <citation type="journal article" date="2014" name="Int. J. Syst. Evol. Microbiol.">
        <title>Complete genome of a new Firmicutes species belonging to the dominant human colonic microbiota ('Ruminococcus bicirculans') reveals two chromosomes and a selective capacity to utilize plant glucans.</title>
        <authorList>
            <consortium name="NISC Comparative Sequencing Program"/>
            <person name="Wegmann U."/>
            <person name="Louis P."/>
            <person name="Goesmann A."/>
            <person name="Henrissat B."/>
            <person name="Duncan S.H."/>
            <person name="Flint H.J."/>
        </authorList>
    </citation>
    <scope>NUCLEOTIDE SEQUENCE</scope>
    <source>
        <strain evidence="1">CCM 8490</strain>
    </source>
</reference>
<evidence type="ECO:0000313" key="3">
    <source>
        <dbReference type="Proteomes" id="UP000285906"/>
    </source>
</evidence>
<dbReference type="OrthoDB" id="1273088at2"/>
<comment type="caution">
    <text evidence="2">The sequence shown here is derived from an EMBL/GenBank/DDBJ whole genome shotgun (WGS) entry which is preliminary data.</text>
</comment>
<proteinExistence type="predicted"/>
<accession>A0A420D8L6</accession>
<dbReference type="EMBL" id="BMCW01000004">
    <property type="protein sequence ID" value="GGG59086.1"/>
    <property type="molecule type" value="Genomic_DNA"/>
</dbReference>